<evidence type="ECO:0000256" key="4">
    <source>
        <dbReference type="ARBA" id="ARBA00022692"/>
    </source>
</evidence>
<dbReference type="GO" id="GO:0005886">
    <property type="term" value="C:plasma membrane"/>
    <property type="evidence" value="ECO:0007669"/>
    <property type="project" value="UniProtKB-SubCell"/>
</dbReference>
<dbReference type="PRINTS" id="PR00245">
    <property type="entry name" value="OLFACTORYR"/>
</dbReference>
<feature type="transmembrane region" description="Helical" evidence="14">
    <location>
        <begin position="273"/>
        <end position="295"/>
    </location>
</feature>
<keyword evidence="6 14" id="KW-1133">Transmembrane helix</keyword>
<dbReference type="PANTHER" id="PTHR24242">
    <property type="entry name" value="G-PROTEIN COUPLED RECEPTOR"/>
    <property type="match status" value="1"/>
</dbReference>
<keyword evidence="5 14" id="KW-0552">Olfaction</keyword>
<feature type="transmembrane region" description="Helical" evidence="14">
    <location>
        <begin position="239"/>
        <end position="261"/>
    </location>
</feature>
<evidence type="ECO:0000256" key="5">
    <source>
        <dbReference type="ARBA" id="ARBA00022725"/>
    </source>
</evidence>
<dbReference type="Ensembl" id="ENSPNAT00000077800.1">
    <property type="protein sequence ID" value="ENSPNAP00000080425.1"/>
    <property type="gene ID" value="ENSPNAG00000037661.1"/>
</dbReference>
<dbReference type="FunFam" id="1.20.1070.10:FF:000024">
    <property type="entry name" value="Olfactory receptor"/>
    <property type="match status" value="1"/>
</dbReference>
<dbReference type="GO" id="GO:0004930">
    <property type="term" value="F:G protein-coupled receptor activity"/>
    <property type="evidence" value="ECO:0007669"/>
    <property type="project" value="UniProtKB-KW"/>
</dbReference>
<dbReference type="GO" id="GO:0004984">
    <property type="term" value="F:olfactory receptor activity"/>
    <property type="evidence" value="ECO:0007669"/>
    <property type="project" value="InterPro"/>
</dbReference>
<dbReference type="Gene3D" id="1.20.1070.10">
    <property type="entry name" value="Rhodopsin 7-helix transmembrane proteins"/>
    <property type="match status" value="1"/>
</dbReference>
<keyword evidence="17" id="KW-1185">Reference proteome</keyword>
<keyword evidence="8 14" id="KW-0472">Membrane</keyword>
<keyword evidence="9" id="KW-1015">Disulfide bond</keyword>
<feature type="transmembrane region" description="Helical" evidence="14">
    <location>
        <begin position="60"/>
        <end position="79"/>
    </location>
</feature>
<evidence type="ECO:0000313" key="16">
    <source>
        <dbReference type="Ensembl" id="ENSPNAP00000080425.1"/>
    </source>
</evidence>
<feature type="transmembrane region" description="Helical" evidence="14">
    <location>
        <begin position="24"/>
        <end position="48"/>
    </location>
</feature>
<evidence type="ECO:0000256" key="7">
    <source>
        <dbReference type="ARBA" id="ARBA00023040"/>
    </source>
</evidence>
<evidence type="ECO:0000259" key="15">
    <source>
        <dbReference type="PROSITE" id="PS50262"/>
    </source>
</evidence>
<evidence type="ECO:0000256" key="11">
    <source>
        <dbReference type="ARBA" id="ARBA00023180"/>
    </source>
</evidence>
<evidence type="ECO:0000313" key="17">
    <source>
        <dbReference type="Proteomes" id="UP001501920"/>
    </source>
</evidence>
<evidence type="ECO:0000256" key="8">
    <source>
        <dbReference type="ARBA" id="ARBA00023136"/>
    </source>
</evidence>
<evidence type="ECO:0000256" key="1">
    <source>
        <dbReference type="ARBA" id="ARBA00004651"/>
    </source>
</evidence>
<evidence type="ECO:0000256" key="13">
    <source>
        <dbReference type="RuleBase" id="RU000688"/>
    </source>
</evidence>
<proteinExistence type="inferred from homology"/>
<reference evidence="16" key="3">
    <citation type="submission" date="2025-09" db="UniProtKB">
        <authorList>
            <consortium name="Ensembl"/>
        </authorList>
    </citation>
    <scope>IDENTIFICATION</scope>
</reference>
<reference evidence="16" key="2">
    <citation type="submission" date="2025-08" db="UniProtKB">
        <authorList>
            <consortium name="Ensembl"/>
        </authorList>
    </citation>
    <scope>IDENTIFICATION</scope>
</reference>
<protein>
    <recommendedName>
        <fullName evidence="14">Olfactory receptor</fullName>
    </recommendedName>
</protein>
<keyword evidence="10 13" id="KW-0675">Receptor</keyword>
<evidence type="ECO:0000256" key="9">
    <source>
        <dbReference type="ARBA" id="ARBA00023157"/>
    </source>
</evidence>
<dbReference type="SUPFAM" id="SSF81321">
    <property type="entry name" value="Family A G protein-coupled receptor-like"/>
    <property type="match status" value="1"/>
</dbReference>
<keyword evidence="3 14" id="KW-0716">Sensory transduction</keyword>
<keyword evidence="12 13" id="KW-0807">Transducer</keyword>
<keyword evidence="7 13" id="KW-0297">G-protein coupled receptor</keyword>
<feature type="transmembrane region" description="Helical" evidence="14">
    <location>
        <begin position="201"/>
        <end position="227"/>
    </location>
</feature>
<dbReference type="InterPro" id="IPR000276">
    <property type="entry name" value="GPCR_Rhodpsn"/>
</dbReference>
<evidence type="ECO:0000256" key="14">
    <source>
        <dbReference type="RuleBase" id="RU363047"/>
    </source>
</evidence>
<keyword evidence="11" id="KW-0325">Glycoprotein</keyword>
<organism evidence="16 17">
    <name type="scientific">Pygocentrus nattereri</name>
    <name type="common">Red-bellied piranha</name>
    <dbReference type="NCBI Taxonomy" id="42514"/>
    <lineage>
        <taxon>Eukaryota</taxon>
        <taxon>Metazoa</taxon>
        <taxon>Chordata</taxon>
        <taxon>Craniata</taxon>
        <taxon>Vertebrata</taxon>
        <taxon>Euteleostomi</taxon>
        <taxon>Actinopterygii</taxon>
        <taxon>Neopterygii</taxon>
        <taxon>Teleostei</taxon>
        <taxon>Ostariophysi</taxon>
        <taxon>Characiformes</taxon>
        <taxon>Characoidei</taxon>
        <taxon>Pygocentrus</taxon>
    </lineage>
</organism>
<sequence>MSMGNVTFVKDFFIIGFPGLHTSFYGLVSAAMLFVYVCTLIGNGMFLFLFAGEKSLHKPVYFFFISLVTSDVLFSTSTLPKIIARYWFQAGTISFLACFIQMYLVHYFGTVNSYILALMAIDRYVAVCYPLQYHTVMTNRNVFILSLVAWVVAHSCPLMMAIRAYPLPYCGANTILHCYCDHVSITRLACTDRTPYSFPAFVFAMLILLGSLAIIVFSYSCIIVEVLNVPIAGGRLKTFSTCTSQLIIISLYFIPRCFYYLSANIGITLNPDLQIAIVTFYSLLPPMINPLIYCLRTQEVKKILIRKLQRNQVRPTNTFI</sequence>
<feature type="domain" description="G-protein coupled receptors family 1 profile" evidence="15">
    <location>
        <begin position="42"/>
        <end position="293"/>
    </location>
</feature>
<dbReference type="AlphaFoldDB" id="A0AAR2LV24"/>
<dbReference type="InterPro" id="IPR050939">
    <property type="entry name" value="Olfactory_GPCR1"/>
</dbReference>
<dbReference type="PANTHER" id="PTHR24242:SF359">
    <property type="entry name" value="ODORANT RECEPTOR-RELATED"/>
    <property type="match status" value="1"/>
</dbReference>
<dbReference type="Proteomes" id="UP001501920">
    <property type="component" value="Chromosome 17"/>
</dbReference>
<dbReference type="PRINTS" id="PR00237">
    <property type="entry name" value="GPCRRHODOPSN"/>
</dbReference>
<evidence type="ECO:0000256" key="12">
    <source>
        <dbReference type="ARBA" id="ARBA00023224"/>
    </source>
</evidence>
<dbReference type="InterPro" id="IPR017452">
    <property type="entry name" value="GPCR_Rhodpsn_7TM"/>
</dbReference>
<accession>A0AAR2LV24</accession>
<evidence type="ECO:0000256" key="3">
    <source>
        <dbReference type="ARBA" id="ARBA00022606"/>
    </source>
</evidence>
<evidence type="ECO:0000256" key="10">
    <source>
        <dbReference type="ARBA" id="ARBA00023170"/>
    </source>
</evidence>
<evidence type="ECO:0000256" key="2">
    <source>
        <dbReference type="ARBA" id="ARBA00022475"/>
    </source>
</evidence>
<keyword evidence="4 13" id="KW-0812">Transmembrane</keyword>
<keyword evidence="2 14" id="KW-1003">Cell membrane</keyword>
<evidence type="ECO:0000256" key="6">
    <source>
        <dbReference type="ARBA" id="ARBA00022989"/>
    </source>
</evidence>
<comment type="similarity">
    <text evidence="13">Belongs to the G-protein coupled receptor 1 family.</text>
</comment>
<dbReference type="Pfam" id="PF13853">
    <property type="entry name" value="7tm_4"/>
    <property type="match status" value="1"/>
</dbReference>
<dbReference type="InterPro" id="IPR000725">
    <property type="entry name" value="Olfact_rcpt"/>
</dbReference>
<feature type="transmembrane region" description="Helical" evidence="14">
    <location>
        <begin position="143"/>
        <end position="162"/>
    </location>
</feature>
<dbReference type="PROSITE" id="PS00237">
    <property type="entry name" value="G_PROTEIN_RECEP_F1_1"/>
    <property type="match status" value="1"/>
</dbReference>
<reference evidence="16 17" key="1">
    <citation type="submission" date="2020-10" db="EMBL/GenBank/DDBJ databases">
        <title>Pygocentrus nattereri (red-bellied piranha) genome, fPygNat1, primary haplotype.</title>
        <authorList>
            <person name="Myers G."/>
            <person name="Meyer A."/>
            <person name="Karagic N."/>
            <person name="Pippel M."/>
            <person name="Winkler S."/>
            <person name="Tracey A."/>
            <person name="Wood J."/>
            <person name="Formenti G."/>
            <person name="Howe K."/>
            <person name="Fedrigo O."/>
            <person name="Jarvis E.D."/>
        </authorList>
    </citation>
    <scope>NUCLEOTIDE SEQUENCE [LARGE SCALE GENOMIC DNA]</scope>
</reference>
<dbReference type="PROSITE" id="PS50262">
    <property type="entry name" value="G_PROTEIN_RECEP_F1_2"/>
    <property type="match status" value="1"/>
</dbReference>
<comment type="subcellular location">
    <subcellularLocation>
        <location evidence="1 14">Cell membrane</location>
        <topology evidence="1 14">Multi-pass membrane protein</topology>
    </subcellularLocation>
</comment>
<dbReference type="GeneTree" id="ENSGT00940000161369"/>
<name>A0AAR2LV24_PYGNA</name>